<feature type="transmembrane region" description="Helical" evidence="1">
    <location>
        <begin position="118"/>
        <end position="135"/>
    </location>
</feature>
<feature type="transmembrane region" description="Helical" evidence="1">
    <location>
        <begin position="79"/>
        <end position="98"/>
    </location>
</feature>
<dbReference type="eggNOG" id="COG5427">
    <property type="taxonomic scope" value="Bacteria"/>
</dbReference>
<dbReference type="PANTHER" id="PTHR10790">
    <property type="entry name" value="TPR-DOMAIN CONTAINING PROTEIN"/>
    <property type="match status" value="1"/>
</dbReference>
<dbReference type="HOGENOM" id="CLU_011570_0_0_0"/>
<dbReference type="AlphaFoldDB" id="E3CY38"/>
<dbReference type="Proteomes" id="UP000005096">
    <property type="component" value="Chromosome"/>
</dbReference>
<feature type="transmembrane region" description="Helical" evidence="1">
    <location>
        <begin position="26"/>
        <end position="44"/>
    </location>
</feature>
<name>E3CY38_9BACT</name>
<keyword evidence="1" id="KW-0472">Membrane</keyword>
<dbReference type="InterPro" id="IPR018746">
    <property type="entry name" value="DUF2298"/>
</dbReference>
<feature type="transmembrane region" description="Helical" evidence="1">
    <location>
        <begin position="520"/>
        <end position="538"/>
    </location>
</feature>
<organism evidence="2 3">
    <name type="scientific">Aminomonas paucivorans DSM 12260</name>
    <dbReference type="NCBI Taxonomy" id="584708"/>
    <lineage>
        <taxon>Bacteria</taxon>
        <taxon>Thermotogati</taxon>
        <taxon>Synergistota</taxon>
        <taxon>Synergistia</taxon>
        <taxon>Synergistales</taxon>
        <taxon>Synergistaceae</taxon>
        <taxon>Aminomonas</taxon>
    </lineage>
</organism>
<dbReference type="OrthoDB" id="134460at2"/>
<feature type="transmembrane region" description="Helical" evidence="1">
    <location>
        <begin position="235"/>
        <end position="259"/>
    </location>
</feature>
<feature type="transmembrane region" description="Helical" evidence="1">
    <location>
        <begin position="309"/>
        <end position="332"/>
    </location>
</feature>
<gene>
    <name evidence="2" type="ORF">Apau_0250</name>
</gene>
<keyword evidence="3" id="KW-1185">Reference proteome</keyword>
<feature type="transmembrane region" description="Helical" evidence="1">
    <location>
        <begin position="56"/>
        <end position="73"/>
    </location>
</feature>
<dbReference type="STRING" id="584708.Apau_0250"/>
<dbReference type="PANTHER" id="PTHR10790:SF51">
    <property type="entry name" value="TETRATRICOPEPTIDE REPEAT PROTEIN"/>
    <property type="match status" value="1"/>
</dbReference>
<feature type="transmembrane region" description="Helical" evidence="1">
    <location>
        <begin position="438"/>
        <end position="461"/>
    </location>
</feature>
<proteinExistence type="predicted"/>
<feature type="transmembrane region" description="Helical" evidence="1">
    <location>
        <begin position="545"/>
        <end position="564"/>
    </location>
</feature>
<dbReference type="RefSeq" id="WP_006299830.1">
    <property type="nucleotide sequence ID" value="NZ_CM001022.1"/>
</dbReference>
<evidence type="ECO:0000256" key="1">
    <source>
        <dbReference type="SAM" id="Phobius"/>
    </source>
</evidence>
<evidence type="ECO:0000313" key="3">
    <source>
        <dbReference type="Proteomes" id="UP000005096"/>
    </source>
</evidence>
<feature type="transmembrane region" description="Helical" evidence="1">
    <location>
        <begin position="481"/>
        <end position="500"/>
    </location>
</feature>
<feature type="transmembrane region" description="Helical" evidence="1">
    <location>
        <begin position="369"/>
        <end position="385"/>
    </location>
</feature>
<dbReference type="PaxDb" id="584708-Apau_0250"/>
<dbReference type="EMBL" id="CM001022">
    <property type="protein sequence ID" value="EFQ22686.1"/>
    <property type="molecule type" value="Genomic_DNA"/>
</dbReference>
<keyword evidence="1" id="KW-0812">Transmembrane</keyword>
<protein>
    <submittedName>
        <fullName evidence="2">YYY membrane protein</fullName>
    </submittedName>
</protein>
<feature type="transmembrane region" description="Helical" evidence="1">
    <location>
        <begin position="397"/>
        <end position="418"/>
    </location>
</feature>
<keyword evidence="1" id="KW-1133">Transmembrane helix</keyword>
<feature type="transmembrane region" description="Helical" evidence="1">
    <location>
        <begin position="344"/>
        <end position="363"/>
    </location>
</feature>
<sequence length="724" mass="80380">MHALEVLGRVLVLLGDLLLREGGRLVVWWGVLTLLGAATYPLVFPLCRRLGDRGWGVARATGPFLGAYGAWLLSSLKLLPFATACWVSAAVLVGLGVWRGRGMRDELLRTLRRRRALFLTEEGVLLFAGGAWALLRSFRPDILDLEKFMDFGFLNAALKAVSMPPVDMWQAGSGINYYYFGHVTAAFVTRLSGIAPERAYNLMLATLCALACMVPLALVYSLVRRLRGQNFRNALVAGFLAASLVALGGNLHGFLYGYALPLAKQAGLYSGEVKAYWYPDATRFIGYFPPTNDKTIHEFPVYSFVVSDLHGHVLAIPLVLALVSLAWCLVPRFRRPLSRTWRDLLPRGWPELLPGLLLGILFMTNAWDYPIYWGLLCWTAFLLPLRNLSGKELAARFVAAARWGLLALGVSQIVLLPFTLHFSSIAKGIGVAKDHTPLWQLGVLWGGPALWALVLGGFLFLEGRRRRREGIPTRLSEPDRFGLLLFAYGAFLVLVPELVYLRDIYENGYARANTMFKFTYQAFILLALGSAYAAGRVLSSLERPLVRIPGLMAGALLLAMPLFYPPLAVSGGYAPPARGDYRGLDGLAFLKAKDAGDYAAALWLRDREPRQVAILEAYGDSYSDHGRISMATGLPTVQGWYVHEWLWRGDPQVPRDREGEVRRVYESPGSPEARKVLDRYGIRYIVVGEIERKKFPTLDEAGLEALGKQVFSSGKTRIIQVEGR</sequence>
<feature type="transmembrane region" description="Helical" evidence="1">
    <location>
        <begin position="199"/>
        <end position="223"/>
    </location>
</feature>
<evidence type="ECO:0000313" key="2">
    <source>
        <dbReference type="EMBL" id="EFQ22686.1"/>
    </source>
</evidence>
<reference evidence="2 3" key="1">
    <citation type="journal article" date="2010" name="Stand. Genomic Sci.">
        <title>Non-contiguous finished genome sequence of Aminomonas paucivorans type strain (GLU-3).</title>
        <authorList>
            <person name="Pitluck S."/>
            <person name="Yasawong M."/>
            <person name="Held B."/>
            <person name="Lapidus A."/>
            <person name="Nolan M."/>
            <person name="Copeland A."/>
            <person name="Lucas S."/>
            <person name="Del Rio T.G."/>
            <person name="Tice H."/>
            <person name="Cheng J.F."/>
            <person name="Chertkov O."/>
            <person name="Goodwin L."/>
            <person name="Tapia R."/>
            <person name="Han C."/>
            <person name="Liolios K."/>
            <person name="Ivanova N."/>
            <person name="Mavromatis K."/>
            <person name="Ovchinnikova G."/>
            <person name="Pati A."/>
            <person name="Chen A."/>
            <person name="Palaniappan K."/>
            <person name="Land M."/>
            <person name="Hauser L."/>
            <person name="Chang Y.J."/>
            <person name="Jeffries C.D."/>
            <person name="Pukall R."/>
            <person name="Spring S."/>
            <person name="Rohde M."/>
            <person name="Sikorski J."/>
            <person name="Goker M."/>
            <person name="Woyke T."/>
            <person name="Bristow J."/>
            <person name="Eisen J.A."/>
            <person name="Markowitz V."/>
            <person name="Hugenholtz P."/>
            <person name="Kyrpides N.C."/>
            <person name="Klenk H.P."/>
        </authorList>
    </citation>
    <scope>NUCLEOTIDE SEQUENCE [LARGE SCALE GENOMIC DNA]</scope>
    <source>
        <strain evidence="2 3">DSM 12260</strain>
    </source>
</reference>
<dbReference type="Pfam" id="PF10060">
    <property type="entry name" value="DUF2298"/>
    <property type="match status" value="2"/>
</dbReference>
<accession>E3CY38</accession>